<sequence>MRTCIGALLRNSWSFGMTTREKRPEAHEREDRVARGTLHRPLLAENVPAWDIECDVAVVGFGASGACAALEAARAGARVTLFEAGSGSGGASALSGGEIYIGGGTDVQKAAGFDDSVEALATYLKMAGGPDADAAKCDMYAENSLAHFEWLKAQGVPYKGTFVPGKIIEPATDDTLIWSGSEEAWPYSANAKPAPRGHVIQWEGWGGGRKLVDILEARVRDAGVDVRVDAKAQSLIVEGERVVGLVVRIDNRPVHVRAHRGVVLATGGFAMNEDMLRRYAPGTMKLSDPIGENDNGSGILMGIGAGGDAIHMDEFFTTCPWIMPPDFVKGIFVNEAGNRFINEDCYHGRVSRTMVDQPGDKVWLLVDNSIFSQPIELARISIAAVGDTWEEVERELGLPEATLAATVHTFNRYAAEGHDPVFRKHPQWLKPLTEGPFAALELNFRESYFSFFTLGGLSTLPTGHVLDRGGEPVPGLFAAGRATSGLPRSGHGYSSGMSLADCTFFGRQAGRSAASAN</sequence>
<dbReference type="PANTHER" id="PTHR43400:SF10">
    <property type="entry name" value="3-OXOSTEROID 1-DEHYDROGENASE"/>
    <property type="match status" value="1"/>
</dbReference>
<protein>
    <submittedName>
        <fullName evidence="6">Succinate dehydrogenase/fumarate reductase, flavoprotein subunit</fullName>
    </submittedName>
</protein>
<dbReference type="Pfam" id="PF00890">
    <property type="entry name" value="FAD_binding_2"/>
    <property type="match status" value="1"/>
</dbReference>
<dbReference type="GO" id="GO:0008202">
    <property type="term" value="P:steroid metabolic process"/>
    <property type="evidence" value="ECO:0007669"/>
    <property type="project" value="UniProtKB-ARBA"/>
</dbReference>
<accession>A0A1I6KHX5</accession>
<evidence type="ECO:0000256" key="1">
    <source>
        <dbReference type="ARBA" id="ARBA00001974"/>
    </source>
</evidence>
<dbReference type="STRING" id="1166337.SAMN05192580_1729"/>
<proteinExistence type="predicted"/>
<dbReference type="GO" id="GO:0016491">
    <property type="term" value="F:oxidoreductase activity"/>
    <property type="evidence" value="ECO:0007669"/>
    <property type="project" value="UniProtKB-KW"/>
</dbReference>
<evidence type="ECO:0000256" key="3">
    <source>
        <dbReference type="ARBA" id="ARBA00022827"/>
    </source>
</evidence>
<keyword evidence="7" id="KW-1185">Reference proteome</keyword>
<gene>
    <name evidence="6" type="ORF">SAMN05192580_1729</name>
</gene>
<reference evidence="6 7" key="1">
    <citation type="submission" date="2016-10" db="EMBL/GenBank/DDBJ databases">
        <authorList>
            <person name="de Groot N.N."/>
        </authorList>
    </citation>
    <scope>NUCLEOTIDE SEQUENCE [LARGE SCALE GENOMIC DNA]</scope>
    <source>
        <strain evidence="6 7">S5-249</strain>
    </source>
</reference>
<dbReference type="AlphaFoldDB" id="A0A1I6KHX5"/>
<name>A0A1I6KHX5_9SPHN</name>
<keyword evidence="3" id="KW-0274">FAD</keyword>
<dbReference type="SUPFAM" id="SSF56425">
    <property type="entry name" value="Succinate dehydrogenase/fumarate reductase flavoprotein, catalytic domain"/>
    <property type="match status" value="1"/>
</dbReference>
<feature type="domain" description="FAD-dependent oxidoreductase 2 FAD-binding" evidence="5">
    <location>
        <begin position="55"/>
        <end position="485"/>
    </location>
</feature>
<dbReference type="InterPro" id="IPR003953">
    <property type="entry name" value="FAD-dep_OxRdtase_2_FAD-bd"/>
</dbReference>
<dbReference type="SUPFAM" id="SSF51905">
    <property type="entry name" value="FAD/NAD(P)-binding domain"/>
    <property type="match status" value="1"/>
</dbReference>
<dbReference type="Gene3D" id="3.50.50.60">
    <property type="entry name" value="FAD/NAD(P)-binding domain"/>
    <property type="match status" value="1"/>
</dbReference>
<dbReference type="InterPro" id="IPR036188">
    <property type="entry name" value="FAD/NAD-bd_sf"/>
</dbReference>
<dbReference type="Gene3D" id="3.90.700.10">
    <property type="entry name" value="Succinate dehydrogenase/fumarate reductase flavoprotein, catalytic domain"/>
    <property type="match status" value="1"/>
</dbReference>
<comment type="cofactor">
    <cofactor evidence="1">
        <name>FAD</name>
        <dbReference type="ChEBI" id="CHEBI:57692"/>
    </cofactor>
</comment>
<dbReference type="EMBL" id="FOZG01000001">
    <property type="protein sequence ID" value="SFR90470.1"/>
    <property type="molecule type" value="Genomic_DNA"/>
</dbReference>
<dbReference type="PRINTS" id="PR00411">
    <property type="entry name" value="PNDRDTASEI"/>
</dbReference>
<dbReference type="InterPro" id="IPR050315">
    <property type="entry name" value="FAD-oxidoreductase_2"/>
</dbReference>
<evidence type="ECO:0000259" key="5">
    <source>
        <dbReference type="Pfam" id="PF00890"/>
    </source>
</evidence>
<keyword evidence="2" id="KW-0285">Flavoprotein</keyword>
<dbReference type="InterPro" id="IPR027477">
    <property type="entry name" value="Succ_DH/fumarate_Rdtase_cat_sf"/>
</dbReference>
<keyword evidence="4" id="KW-0560">Oxidoreductase</keyword>
<organism evidence="6 7">
    <name type="scientific">Sphingomonas jatrophae</name>
    <dbReference type="NCBI Taxonomy" id="1166337"/>
    <lineage>
        <taxon>Bacteria</taxon>
        <taxon>Pseudomonadati</taxon>
        <taxon>Pseudomonadota</taxon>
        <taxon>Alphaproteobacteria</taxon>
        <taxon>Sphingomonadales</taxon>
        <taxon>Sphingomonadaceae</taxon>
        <taxon>Sphingomonas</taxon>
    </lineage>
</organism>
<dbReference type="Proteomes" id="UP000198824">
    <property type="component" value="Unassembled WGS sequence"/>
</dbReference>
<evidence type="ECO:0000313" key="7">
    <source>
        <dbReference type="Proteomes" id="UP000198824"/>
    </source>
</evidence>
<evidence type="ECO:0000256" key="2">
    <source>
        <dbReference type="ARBA" id="ARBA00022630"/>
    </source>
</evidence>
<dbReference type="PANTHER" id="PTHR43400">
    <property type="entry name" value="FUMARATE REDUCTASE"/>
    <property type="match status" value="1"/>
</dbReference>
<evidence type="ECO:0000313" key="6">
    <source>
        <dbReference type="EMBL" id="SFR90470.1"/>
    </source>
</evidence>
<dbReference type="NCBIfam" id="NF005510">
    <property type="entry name" value="PRK07121.1-3"/>
    <property type="match status" value="1"/>
</dbReference>
<evidence type="ECO:0000256" key="4">
    <source>
        <dbReference type="ARBA" id="ARBA00023002"/>
    </source>
</evidence>